<feature type="compositionally biased region" description="Basic and acidic residues" evidence="1">
    <location>
        <begin position="77"/>
        <end position="89"/>
    </location>
</feature>
<feature type="region of interest" description="Disordered" evidence="1">
    <location>
        <begin position="1"/>
        <end position="46"/>
    </location>
</feature>
<gene>
    <name evidence="2" type="ORF">STAS_07415</name>
</gene>
<feature type="compositionally biased region" description="Basic and acidic residues" evidence="1">
    <location>
        <begin position="7"/>
        <end position="24"/>
    </location>
</feature>
<proteinExistence type="predicted"/>
<organism evidence="2 3">
    <name type="scientific">Striga asiatica</name>
    <name type="common">Asiatic witchweed</name>
    <name type="synonym">Buchnera asiatica</name>
    <dbReference type="NCBI Taxonomy" id="4170"/>
    <lineage>
        <taxon>Eukaryota</taxon>
        <taxon>Viridiplantae</taxon>
        <taxon>Streptophyta</taxon>
        <taxon>Embryophyta</taxon>
        <taxon>Tracheophyta</taxon>
        <taxon>Spermatophyta</taxon>
        <taxon>Magnoliopsida</taxon>
        <taxon>eudicotyledons</taxon>
        <taxon>Gunneridae</taxon>
        <taxon>Pentapetalae</taxon>
        <taxon>asterids</taxon>
        <taxon>lamiids</taxon>
        <taxon>Lamiales</taxon>
        <taxon>Orobanchaceae</taxon>
        <taxon>Buchnereae</taxon>
        <taxon>Striga</taxon>
    </lineage>
</organism>
<comment type="caution">
    <text evidence="2">The sequence shown here is derived from an EMBL/GenBank/DDBJ whole genome shotgun (WGS) entry which is preliminary data.</text>
</comment>
<accession>A0A5A7PFB3</accession>
<protein>
    <submittedName>
        <fullName evidence="2">Disease resistance protein</fullName>
    </submittedName>
</protein>
<evidence type="ECO:0000256" key="1">
    <source>
        <dbReference type="SAM" id="MobiDB-lite"/>
    </source>
</evidence>
<feature type="region of interest" description="Disordered" evidence="1">
    <location>
        <begin position="77"/>
        <end position="126"/>
    </location>
</feature>
<feature type="non-terminal residue" evidence="2">
    <location>
        <position position="1"/>
    </location>
</feature>
<dbReference type="EMBL" id="BKCP01004483">
    <property type="protein sequence ID" value="GER31422.1"/>
    <property type="molecule type" value="Genomic_DNA"/>
</dbReference>
<dbReference type="AlphaFoldDB" id="A0A5A7PFB3"/>
<evidence type="ECO:0000313" key="3">
    <source>
        <dbReference type="Proteomes" id="UP000325081"/>
    </source>
</evidence>
<sequence length="126" mass="13839">EISFNEADSKKSSAIESNGHDGKDPVANNGKSAKNGKRIVGPTTKKIGRDIVKKMDSVSKSKKILSPAMAQKYKLMKEEEERKRTEELRIQQLKEQLPASKKLPVGNKSTPPKPVKNKSPSTKLAA</sequence>
<evidence type="ECO:0000313" key="2">
    <source>
        <dbReference type="EMBL" id="GER31422.1"/>
    </source>
</evidence>
<keyword evidence="3" id="KW-1185">Reference proteome</keyword>
<reference evidence="3" key="1">
    <citation type="journal article" date="2019" name="Curr. Biol.">
        <title>Genome Sequence of Striga asiatica Provides Insight into the Evolution of Plant Parasitism.</title>
        <authorList>
            <person name="Yoshida S."/>
            <person name="Kim S."/>
            <person name="Wafula E.K."/>
            <person name="Tanskanen J."/>
            <person name="Kim Y.M."/>
            <person name="Honaas L."/>
            <person name="Yang Z."/>
            <person name="Spallek T."/>
            <person name="Conn C.E."/>
            <person name="Ichihashi Y."/>
            <person name="Cheong K."/>
            <person name="Cui S."/>
            <person name="Der J.P."/>
            <person name="Gundlach H."/>
            <person name="Jiao Y."/>
            <person name="Hori C."/>
            <person name="Ishida J.K."/>
            <person name="Kasahara H."/>
            <person name="Kiba T."/>
            <person name="Kim M.S."/>
            <person name="Koo N."/>
            <person name="Laohavisit A."/>
            <person name="Lee Y.H."/>
            <person name="Lumba S."/>
            <person name="McCourt P."/>
            <person name="Mortimer J.C."/>
            <person name="Mutuku J.M."/>
            <person name="Nomura T."/>
            <person name="Sasaki-Sekimoto Y."/>
            <person name="Seto Y."/>
            <person name="Wang Y."/>
            <person name="Wakatake T."/>
            <person name="Sakakibara H."/>
            <person name="Demura T."/>
            <person name="Yamaguchi S."/>
            <person name="Yoneyama K."/>
            <person name="Manabe R.I."/>
            <person name="Nelson D.C."/>
            <person name="Schulman A.H."/>
            <person name="Timko M.P."/>
            <person name="dePamphilis C.W."/>
            <person name="Choi D."/>
            <person name="Shirasu K."/>
        </authorList>
    </citation>
    <scope>NUCLEOTIDE SEQUENCE [LARGE SCALE GENOMIC DNA]</scope>
    <source>
        <strain evidence="3">cv. UVA1</strain>
    </source>
</reference>
<dbReference type="Proteomes" id="UP000325081">
    <property type="component" value="Unassembled WGS sequence"/>
</dbReference>
<name>A0A5A7PFB3_STRAF</name>